<feature type="domain" description="5'-3' exonuclease" evidence="6">
    <location>
        <begin position="3"/>
        <end position="262"/>
    </location>
</feature>
<evidence type="ECO:0000313" key="8">
    <source>
        <dbReference type="Proteomes" id="UP001431935"/>
    </source>
</evidence>
<dbReference type="InterPro" id="IPR029060">
    <property type="entry name" value="PIN-like_dom_sf"/>
</dbReference>
<dbReference type="Pfam" id="PF02739">
    <property type="entry name" value="5_3_exonuc_N"/>
    <property type="match status" value="1"/>
</dbReference>
<dbReference type="PANTHER" id="PTHR42646">
    <property type="entry name" value="FLAP ENDONUCLEASE XNI"/>
    <property type="match status" value="1"/>
</dbReference>
<evidence type="ECO:0000256" key="4">
    <source>
        <dbReference type="ARBA" id="ARBA00049957"/>
    </source>
</evidence>
<keyword evidence="3" id="KW-0238">DNA-binding</keyword>
<gene>
    <name evidence="7" type="ORF">V2E26_02170</name>
</gene>
<keyword evidence="2" id="KW-0378">Hydrolase</keyword>
<dbReference type="CDD" id="cd09859">
    <property type="entry name" value="PIN_53EXO"/>
    <property type="match status" value="1"/>
</dbReference>
<evidence type="ECO:0000259" key="6">
    <source>
        <dbReference type="SMART" id="SM00475"/>
    </source>
</evidence>
<dbReference type="InterPro" id="IPR002421">
    <property type="entry name" value="5-3_exonuclease"/>
</dbReference>
<reference evidence="7" key="1">
    <citation type="submission" date="2024-01" db="EMBL/GenBank/DDBJ databases">
        <title>Complete genome sequence of Mycoplasma gateae strain 3700.</title>
        <authorList>
            <person name="Spergser J."/>
        </authorList>
    </citation>
    <scope>NUCLEOTIDE SEQUENCE [LARGE SCALE GENOMIC DNA]</scope>
    <source>
        <strain evidence="7">3700</strain>
    </source>
</reference>
<dbReference type="RefSeq" id="WP_330463238.1">
    <property type="nucleotide sequence ID" value="NZ_CP143578.1"/>
</dbReference>
<dbReference type="InterPro" id="IPR020045">
    <property type="entry name" value="DNA_polI_H3TH"/>
</dbReference>
<dbReference type="InterPro" id="IPR008918">
    <property type="entry name" value="HhH2"/>
</dbReference>
<dbReference type="Gene3D" id="1.10.150.20">
    <property type="entry name" value="5' to 3' exonuclease, C-terminal subdomain"/>
    <property type="match status" value="1"/>
</dbReference>
<keyword evidence="1" id="KW-0540">Nuclease</keyword>
<dbReference type="SUPFAM" id="SSF47807">
    <property type="entry name" value="5' to 3' exonuclease, C-terminal subdomain"/>
    <property type="match status" value="1"/>
</dbReference>
<evidence type="ECO:0000256" key="2">
    <source>
        <dbReference type="ARBA" id="ARBA00022801"/>
    </source>
</evidence>
<keyword evidence="7" id="KW-0269">Exonuclease</keyword>
<dbReference type="PANTHER" id="PTHR42646:SF2">
    <property type="entry name" value="5'-3' EXONUCLEASE FAMILY PROTEIN"/>
    <property type="match status" value="1"/>
</dbReference>
<organism evidence="7 8">
    <name type="scientific">Metamycoplasma gateae</name>
    <dbReference type="NCBI Taxonomy" id="35769"/>
    <lineage>
        <taxon>Bacteria</taxon>
        <taxon>Bacillati</taxon>
        <taxon>Mycoplasmatota</taxon>
        <taxon>Mycoplasmoidales</taxon>
        <taxon>Metamycoplasmataceae</taxon>
        <taxon>Metamycoplasma</taxon>
    </lineage>
</organism>
<dbReference type="InterPro" id="IPR038969">
    <property type="entry name" value="FEN"/>
</dbReference>
<comment type="function">
    <text evidence="4">5'-3' exonuclease acting preferentially on double-stranded DNA.</text>
</comment>
<dbReference type="Proteomes" id="UP001431935">
    <property type="component" value="Chromosome"/>
</dbReference>
<sequence>MNKKILIIDGTYLAYRSYFAMNKSNVILTDENGFSTNTILLFFRTLFTLINEHKPTHLFIAFDAKGKTFRHQIYNQYKDGRAKMPIEFYKQMDLIKDILNNLNITNIEKEGFEADDLIAKVCSLYNGEQKLIFSADQDLNQLIDENTNIIKKYKDTIIILNLQNFKDIYGFEPYQVVDYKAIVGDSSDNFFGIKGIGPKTAIKLLEEFETLENIYSNLENIKPNWATKFEEFKDIVFRDQKIAKLVTNFDLENISLENLKISNIKPSEKAIEIIEKYQLNSIKKAVMKFK</sequence>
<evidence type="ECO:0000256" key="5">
    <source>
        <dbReference type="ARBA" id="ARBA00050026"/>
    </source>
</evidence>
<dbReference type="CDD" id="cd09898">
    <property type="entry name" value="H3TH_53EXO"/>
    <property type="match status" value="1"/>
</dbReference>
<accession>A0ABZ2AGD7</accession>
<evidence type="ECO:0000256" key="3">
    <source>
        <dbReference type="ARBA" id="ARBA00023125"/>
    </source>
</evidence>
<evidence type="ECO:0000313" key="7">
    <source>
        <dbReference type="EMBL" id="WVN21199.1"/>
    </source>
</evidence>
<dbReference type="EMBL" id="CP143578">
    <property type="protein sequence ID" value="WVN21199.1"/>
    <property type="molecule type" value="Genomic_DNA"/>
</dbReference>
<name>A0ABZ2AGD7_9BACT</name>
<keyword evidence="8" id="KW-1185">Reference proteome</keyword>
<proteinExistence type="predicted"/>
<dbReference type="SMART" id="SM00475">
    <property type="entry name" value="53EXOc"/>
    <property type="match status" value="1"/>
</dbReference>
<evidence type="ECO:0000256" key="1">
    <source>
        <dbReference type="ARBA" id="ARBA00022722"/>
    </source>
</evidence>
<protein>
    <recommendedName>
        <fullName evidence="5">5'-3' exonuclease</fullName>
    </recommendedName>
</protein>
<dbReference type="SUPFAM" id="SSF88723">
    <property type="entry name" value="PIN domain-like"/>
    <property type="match status" value="1"/>
</dbReference>
<dbReference type="InterPro" id="IPR036279">
    <property type="entry name" value="5-3_exonuclease_C_sf"/>
</dbReference>
<dbReference type="InterPro" id="IPR020046">
    <property type="entry name" value="5-3_exonucl_a-hlix_arch_N"/>
</dbReference>
<dbReference type="Gene3D" id="3.40.50.1010">
    <property type="entry name" value="5'-nuclease"/>
    <property type="match status" value="1"/>
</dbReference>
<dbReference type="SMART" id="SM00279">
    <property type="entry name" value="HhH2"/>
    <property type="match status" value="1"/>
</dbReference>
<dbReference type="Pfam" id="PF01367">
    <property type="entry name" value="5_3_exonuc"/>
    <property type="match status" value="1"/>
</dbReference>
<dbReference type="GO" id="GO:0004527">
    <property type="term" value="F:exonuclease activity"/>
    <property type="evidence" value="ECO:0007669"/>
    <property type="project" value="UniProtKB-KW"/>
</dbReference>